<dbReference type="InterPro" id="IPR026869">
    <property type="entry name" value="EgtC-like"/>
</dbReference>
<feature type="domain" description="Glutamine amidotransferase type-2" evidence="2">
    <location>
        <begin position="2"/>
        <end position="256"/>
    </location>
</feature>
<reference evidence="3 4" key="1">
    <citation type="submission" date="2017-06" db="EMBL/GenBank/DDBJ databases">
        <authorList>
            <person name="Kim H.J."/>
            <person name="Triplett B.A."/>
        </authorList>
    </citation>
    <scope>NUCLEOTIDE SEQUENCE [LARGE SCALE GENOMIC DNA]</scope>
    <source>
        <strain evidence="3">FRACA_ARgP5</strain>
    </source>
</reference>
<dbReference type="GO" id="GO:0016740">
    <property type="term" value="F:transferase activity"/>
    <property type="evidence" value="ECO:0007669"/>
    <property type="project" value="UniProtKB-KW"/>
</dbReference>
<keyword evidence="1 3" id="KW-0315">Glutamine amidotransferase</keyword>
<keyword evidence="4" id="KW-1185">Reference proteome</keyword>
<evidence type="ECO:0000313" key="4">
    <source>
        <dbReference type="Proteomes" id="UP000234331"/>
    </source>
</evidence>
<dbReference type="RefSeq" id="WP_101829674.1">
    <property type="nucleotide sequence ID" value="NZ_FZMO01000003.1"/>
</dbReference>
<accession>A0A2I2KIL4</accession>
<dbReference type="SUPFAM" id="SSF56235">
    <property type="entry name" value="N-terminal nucleophile aminohydrolases (Ntn hydrolases)"/>
    <property type="match status" value="1"/>
</dbReference>
<gene>
    <name evidence="3" type="ORF">FRACA_1000007</name>
</gene>
<dbReference type="PANTHER" id="PTHR42824:SF1">
    <property type="entry name" value="GLUTAMINE AMIDOTRANSFERASE YAFJ-RELATED"/>
    <property type="match status" value="1"/>
</dbReference>
<keyword evidence="3" id="KW-0808">Transferase</keyword>
<sequence>MCRLFALTGAPRRTRATFWLLDAPDSLDEQSHRNPDGTGLGFFGGDGRPELFRQPIAAWEDRRFAAEAREARATTFVAHVRHASTGAVTARNTHPFLQAGRLFAHNGVVEGLDALDEHLGDARSLVAGDTDSERLFALVTREIEAAGGDVAAGITAAVRWVATHLPVYSINMVLITADDLWALRYPETNELHLLERPAGGQHGARPLHHADAAGATRVHAADLAGSPAVVVASEPMDEHPGWRPLASGELVHVAAGCAVTSTRVLADPPAHLLTLADLRPTAAASQRQTDRT</sequence>
<organism evidence="3 4">
    <name type="scientific">Frankia canadensis</name>
    <dbReference type="NCBI Taxonomy" id="1836972"/>
    <lineage>
        <taxon>Bacteria</taxon>
        <taxon>Bacillati</taxon>
        <taxon>Actinomycetota</taxon>
        <taxon>Actinomycetes</taxon>
        <taxon>Frankiales</taxon>
        <taxon>Frankiaceae</taxon>
        <taxon>Frankia</taxon>
    </lineage>
</organism>
<dbReference type="OrthoDB" id="9804310at2"/>
<evidence type="ECO:0000256" key="1">
    <source>
        <dbReference type="ARBA" id="ARBA00022962"/>
    </source>
</evidence>
<proteinExistence type="predicted"/>
<dbReference type="Proteomes" id="UP000234331">
    <property type="component" value="Unassembled WGS sequence"/>
</dbReference>
<dbReference type="EMBL" id="FZMO01000003">
    <property type="protein sequence ID" value="SNQ45507.1"/>
    <property type="molecule type" value="Genomic_DNA"/>
</dbReference>
<evidence type="ECO:0000259" key="2">
    <source>
        <dbReference type="PROSITE" id="PS51278"/>
    </source>
</evidence>
<dbReference type="CDD" id="cd01908">
    <property type="entry name" value="YafJ"/>
    <property type="match status" value="1"/>
</dbReference>
<dbReference type="AlphaFoldDB" id="A0A2I2KIL4"/>
<protein>
    <submittedName>
        <fullName evidence="3">Putative Glutamine amidotransferase</fullName>
    </submittedName>
</protein>
<dbReference type="Gene3D" id="3.60.20.10">
    <property type="entry name" value="Glutamine Phosphoribosylpyrophosphate, subunit 1, domain 1"/>
    <property type="match status" value="1"/>
</dbReference>
<dbReference type="InterPro" id="IPR029055">
    <property type="entry name" value="Ntn_hydrolases_N"/>
</dbReference>
<dbReference type="Pfam" id="PF13230">
    <property type="entry name" value="GATase_4"/>
    <property type="match status" value="1"/>
</dbReference>
<evidence type="ECO:0000313" key="3">
    <source>
        <dbReference type="EMBL" id="SNQ45507.1"/>
    </source>
</evidence>
<dbReference type="PROSITE" id="PS51278">
    <property type="entry name" value="GATASE_TYPE_2"/>
    <property type="match status" value="1"/>
</dbReference>
<name>A0A2I2KIL4_9ACTN</name>
<dbReference type="PANTHER" id="PTHR42824">
    <property type="entry name" value="GLUTAMINE AMIDOTRANSFERASE"/>
    <property type="match status" value="1"/>
</dbReference>
<dbReference type="InterPro" id="IPR017932">
    <property type="entry name" value="GATase_2_dom"/>
</dbReference>